<protein>
    <submittedName>
        <fullName evidence="1">Uncharacterized protein</fullName>
    </submittedName>
</protein>
<gene>
    <name evidence="1" type="ORF">FEJ81_17275</name>
</gene>
<organism evidence="1 2">
    <name type="scientific">Natrinema versiforme</name>
    <dbReference type="NCBI Taxonomy" id="88724"/>
    <lineage>
        <taxon>Archaea</taxon>
        <taxon>Methanobacteriati</taxon>
        <taxon>Methanobacteriota</taxon>
        <taxon>Stenosarchaea group</taxon>
        <taxon>Halobacteria</taxon>
        <taxon>Halobacteriales</taxon>
        <taxon>Natrialbaceae</taxon>
        <taxon>Natrinema</taxon>
    </lineage>
</organism>
<dbReference type="KEGG" id="nvr:FEJ81_17275"/>
<dbReference type="Proteomes" id="UP000302218">
    <property type="component" value="Chromosome"/>
</dbReference>
<proteinExistence type="predicted"/>
<evidence type="ECO:0000313" key="1">
    <source>
        <dbReference type="EMBL" id="QCS44008.1"/>
    </source>
</evidence>
<dbReference type="EMBL" id="CP040330">
    <property type="protein sequence ID" value="QCS44008.1"/>
    <property type="molecule type" value="Genomic_DNA"/>
</dbReference>
<reference evidence="2" key="1">
    <citation type="submission" date="2019-05" db="EMBL/GenBank/DDBJ databases">
        <title>Genome sequence and methylation pattern of the halophilic Archaeon Natrinema versiforme BOL5-4.</title>
        <authorList>
            <person name="DasSarma P."/>
            <person name="Anton B.P."/>
            <person name="DasSarma S.L."/>
            <person name="Martinez F.L."/>
            <person name="Guzman D."/>
            <person name="Roberts R.J."/>
            <person name="DasSarma S."/>
        </authorList>
    </citation>
    <scope>NUCLEOTIDE SEQUENCE [LARGE SCALE GENOMIC DNA]</scope>
    <source>
        <strain evidence="2">BOL5-4</strain>
    </source>
</reference>
<name>A0A4P8WKF1_9EURY</name>
<dbReference type="RefSeq" id="WP_138246458.1">
    <property type="nucleotide sequence ID" value="NZ_CP040330.1"/>
</dbReference>
<dbReference type="OrthoDB" id="275798at2157"/>
<dbReference type="AlphaFoldDB" id="A0A4P8WKF1"/>
<accession>A0A4P8WKF1</accession>
<evidence type="ECO:0000313" key="2">
    <source>
        <dbReference type="Proteomes" id="UP000302218"/>
    </source>
</evidence>
<sequence length="210" mass="23134">MGSNEEQYSGKRHRLLRNLAIGAASSIGLSGSASAVVGHDEKPDDTDVEPLSVDFETARENIEEVMSSRLFDSLEADGYLSEPSVEAIPFKTLADESKSGGIERIRVNGEFEQYNYHIPIDGDRLEIMLPLSDFTPTAYLHQENGPEIIYAPDNYYQGEEFQEATLSADRSECGPPYYRSCTSCVACCGPLGWSRNEETVECPNCIVNGC</sequence>
<dbReference type="GeneID" id="40267062"/>